<keyword evidence="5" id="KW-1185">Reference proteome</keyword>
<gene>
    <name evidence="4" type="ordered locus">Tlet_0985</name>
</gene>
<dbReference type="NCBIfam" id="TIGR02532">
    <property type="entry name" value="IV_pilin_GFxxxE"/>
    <property type="match status" value="1"/>
</dbReference>
<dbReference type="Proteomes" id="UP000002016">
    <property type="component" value="Chromosome"/>
</dbReference>
<dbReference type="HOGENOM" id="CLU_1577172_0_0_0"/>
<dbReference type="AlphaFoldDB" id="A8F5W7"/>
<dbReference type="EMBL" id="CP000812">
    <property type="protein sequence ID" value="ABV33551.1"/>
    <property type="molecule type" value="Genomic_DNA"/>
</dbReference>
<dbReference type="STRING" id="416591.Tlet_0985"/>
<dbReference type="Pfam" id="PF07963">
    <property type="entry name" value="N_methyl"/>
    <property type="match status" value="1"/>
</dbReference>
<protein>
    <recommendedName>
        <fullName evidence="6">Prepilin-type N-terminal cleavage/methylation domain-containing protein</fullName>
    </recommendedName>
</protein>
<accession>A8F5W7</accession>
<dbReference type="OrthoDB" id="47152at2"/>
<dbReference type="InterPro" id="IPR012902">
    <property type="entry name" value="N_methyl_site"/>
</dbReference>
<reference evidence="4 5" key="1">
    <citation type="submission" date="2007-08" db="EMBL/GenBank/DDBJ databases">
        <title>Complete sequence of Thermotoga lettingae TMO.</title>
        <authorList>
            <consortium name="US DOE Joint Genome Institute"/>
            <person name="Copeland A."/>
            <person name="Lucas S."/>
            <person name="Lapidus A."/>
            <person name="Barry K."/>
            <person name="Glavina del Rio T."/>
            <person name="Dalin E."/>
            <person name="Tice H."/>
            <person name="Pitluck S."/>
            <person name="Foster B."/>
            <person name="Bruce D."/>
            <person name="Schmutz J."/>
            <person name="Larimer F."/>
            <person name="Land M."/>
            <person name="Hauser L."/>
            <person name="Kyrpides N."/>
            <person name="Mikhailova N."/>
            <person name="Nelson K."/>
            <person name="Gogarten J.P."/>
            <person name="Noll K."/>
            <person name="Richardson P."/>
        </authorList>
    </citation>
    <scope>NUCLEOTIDE SEQUENCE [LARGE SCALE GENOMIC DNA]</scope>
    <source>
        <strain evidence="5">ATCC BAA-301 / DSM 14385 / NBRC 107922 / TMO</strain>
    </source>
</reference>
<evidence type="ECO:0000256" key="2">
    <source>
        <dbReference type="ARBA" id="ARBA00023237"/>
    </source>
</evidence>
<keyword evidence="3" id="KW-0812">Transmembrane</keyword>
<evidence type="ECO:0000313" key="5">
    <source>
        <dbReference type="Proteomes" id="UP000002016"/>
    </source>
</evidence>
<evidence type="ECO:0000256" key="1">
    <source>
        <dbReference type="ARBA" id="ARBA00004442"/>
    </source>
</evidence>
<feature type="transmembrane region" description="Helical" evidence="3">
    <location>
        <begin position="12"/>
        <end position="36"/>
    </location>
</feature>
<comment type="subcellular location">
    <subcellularLocation>
        <location evidence="1">Cell outer membrane</location>
    </subcellularLocation>
</comment>
<keyword evidence="3" id="KW-1133">Transmembrane helix</keyword>
<keyword evidence="3" id="KW-0472">Membrane</keyword>
<keyword evidence="2" id="KW-0998">Cell outer membrane</keyword>
<proteinExistence type="predicted"/>
<evidence type="ECO:0000256" key="3">
    <source>
        <dbReference type="SAM" id="Phobius"/>
    </source>
</evidence>
<dbReference type="KEGG" id="tle:Tlet_0985"/>
<evidence type="ECO:0008006" key="6">
    <source>
        <dbReference type="Google" id="ProtNLM"/>
    </source>
</evidence>
<organism evidence="4 5">
    <name type="scientific">Pseudothermotoga lettingae (strain ATCC BAA-301 / DSM 14385 / NBRC 107922 / TMO)</name>
    <name type="common">Thermotoga lettingae</name>
    <dbReference type="NCBI Taxonomy" id="416591"/>
    <lineage>
        <taxon>Bacteria</taxon>
        <taxon>Thermotogati</taxon>
        <taxon>Thermotogota</taxon>
        <taxon>Thermotogae</taxon>
        <taxon>Thermotogales</taxon>
        <taxon>Thermotogaceae</taxon>
        <taxon>Pseudothermotoga</taxon>
    </lineage>
</organism>
<evidence type="ECO:0000313" key="4">
    <source>
        <dbReference type="EMBL" id="ABV33551.1"/>
    </source>
</evidence>
<name>A8F5W7_PSELT</name>
<reference evidence="4 5" key="2">
    <citation type="journal article" date="2009" name="Proc. Natl. Acad. Sci. U.S.A.">
        <title>On the chimeric nature, thermophilic origin, and phylogenetic placement of the Thermotogales.</title>
        <authorList>
            <person name="Zhaxybayeva O."/>
            <person name="Swithers K.S."/>
            <person name="Lapierre P."/>
            <person name="Fournier G.P."/>
            <person name="Bickhart D.M."/>
            <person name="DeBoy R.T."/>
            <person name="Nelson K.E."/>
            <person name="Nesbo C.L."/>
            <person name="Doolittle W.F."/>
            <person name="Gogarten J.P."/>
            <person name="Noll K.M."/>
        </authorList>
    </citation>
    <scope>NUCLEOTIDE SEQUENCE [LARGE SCALE GENOMIC DNA]</scope>
    <source>
        <strain evidence="5">ATCC BAA-301 / DSM 14385 / NBRC 107922 / TMO</strain>
    </source>
</reference>
<dbReference type="GO" id="GO:0009279">
    <property type="term" value="C:cell outer membrane"/>
    <property type="evidence" value="ECO:0007669"/>
    <property type="project" value="UniProtKB-SubCell"/>
</dbReference>
<sequence precursor="true">MKAQEVRYLKKGFSLFELLIVLAVFSVFLIVLSIVLNDYLKKAEQNIEVLDALKRLTEASNKVTQYLLRASGDAISVKIASSTEITFDIIIAGEKINAKLQVADENTVLYYENNLSETIKVENVEIRFEKADPSSEIDLPVKLTAKTRNPFNKDSNLVIESTIYPPGVR</sequence>